<name>A0A4Y2RIN5_ARAVE</name>
<dbReference type="Proteomes" id="UP000499080">
    <property type="component" value="Unassembled WGS sequence"/>
</dbReference>
<dbReference type="EMBL" id="BGPR01017159">
    <property type="protein sequence ID" value="GBN75280.1"/>
    <property type="molecule type" value="Genomic_DNA"/>
</dbReference>
<organism evidence="1 2">
    <name type="scientific">Araneus ventricosus</name>
    <name type="common">Orbweaver spider</name>
    <name type="synonym">Epeira ventricosa</name>
    <dbReference type="NCBI Taxonomy" id="182803"/>
    <lineage>
        <taxon>Eukaryota</taxon>
        <taxon>Metazoa</taxon>
        <taxon>Ecdysozoa</taxon>
        <taxon>Arthropoda</taxon>
        <taxon>Chelicerata</taxon>
        <taxon>Arachnida</taxon>
        <taxon>Araneae</taxon>
        <taxon>Araneomorphae</taxon>
        <taxon>Entelegynae</taxon>
        <taxon>Araneoidea</taxon>
        <taxon>Araneidae</taxon>
        <taxon>Araneus</taxon>
    </lineage>
</organism>
<dbReference type="AlphaFoldDB" id="A0A4Y2RIN5"/>
<sequence length="28" mass="2941">MDEPPHACCVLLTPQSHMDLGASSDASQ</sequence>
<gene>
    <name evidence="1" type="ORF">AVEN_141476_1</name>
</gene>
<accession>A0A4Y2RIN5</accession>
<comment type="caution">
    <text evidence="1">The sequence shown here is derived from an EMBL/GenBank/DDBJ whole genome shotgun (WGS) entry which is preliminary data.</text>
</comment>
<protein>
    <submittedName>
        <fullName evidence="1">Uncharacterized protein</fullName>
    </submittedName>
</protein>
<keyword evidence="2" id="KW-1185">Reference proteome</keyword>
<evidence type="ECO:0000313" key="1">
    <source>
        <dbReference type="EMBL" id="GBN75280.1"/>
    </source>
</evidence>
<feature type="non-terminal residue" evidence="1">
    <location>
        <position position="28"/>
    </location>
</feature>
<reference evidence="1 2" key="1">
    <citation type="journal article" date="2019" name="Sci. Rep.">
        <title>Orb-weaving spider Araneus ventricosus genome elucidates the spidroin gene catalogue.</title>
        <authorList>
            <person name="Kono N."/>
            <person name="Nakamura H."/>
            <person name="Ohtoshi R."/>
            <person name="Moran D.A.P."/>
            <person name="Shinohara A."/>
            <person name="Yoshida Y."/>
            <person name="Fujiwara M."/>
            <person name="Mori M."/>
            <person name="Tomita M."/>
            <person name="Arakawa K."/>
        </authorList>
    </citation>
    <scope>NUCLEOTIDE SEQUENCE [LARGE SCALE GENOMIC DNA]</scope>
</reference>
<proteinExistence type="predicted"/>
<evidence type="ECO:0000313" key="2">
    <source>
        <dbReference type="Proteomes" id="UP000499080"/>
    </source>
</evidence>